<reference evidence="8 9" key="1">
    <citation type="submission" date="2019-12" db="EMBL/GenBank/DDBJ databases">
        <authorList>
            <person name="Yuan C.-G."/>
        </authorList>
    </citation>
    <scope>NUCLEOTIDE SEQUENCE [LARGE SCALE GENOMIC DNA]</scope>
    <source>
        <strain evidence="8 9">KCTC 23863</strain>
    </source>
</reference>
<keyword evidence="5 7" id="KW-1133">Transmembrane helix</keyword>
<feature type="transmembrane region" description="Helical" evidence="7">
    <location>
        <begin position="167"/>
        <end position="186"/>
    </location>
</feature>
<evidence type="ECO:0000256" key="4">
    <source>
        <dbReference type="ARBA" id="ARBA00022692"/>
    </source>
</evidence>
<keyword evidence="2" id="KW-0328">Glycosyltransferase</keyword>
<dbReference type="SUPFAM" id="SSF53448">
    <property type="entry name" value="Nucleotide-diphospho-sugar transferases"/>
    <property type="match status" value="1"/>
</dbReference>
<feature type="transmembrane region" description="Helical" evidence="7">
    <location>
        <begin position="192"/>
        <end position="213"/>
    </location>
</feature>
<keyword evidence="6 7" id="KW-0472">Membrane</keyword>
<gene>
    <name evidence="8" type="ORF">GR328_20350</name>
</gene>
<name>A0A7X3MVI9_9HYPH</name>
<comment type="caution">
    <text evidence="8">The sequence shown here is derived from an EMBL/GenBank/DDBJ whole genome shotgun (WGS) entry which is preliminary data.</text>
</comment>
<evidence type="ECO:0000313" key="8">
    <source>
        <dbReference type="EMBL" id="MXQ13765.1"/>
    </source>
</evidence>
<feature type="transmembrane region" description="Helical" evidence="7">
    <location>
        <begin position="527"/>
        <end position="552"/>
    </location>
</feature>
<reference evidence="8 9" key="2">
    <citation type="submission" date="2020-01" db="EMBL/GenBank/DDBJ databases">
        <title>Microvirga sp. nov., an arsenate reduction bacterium isolated from Tibet hotspring sediments.</title>
        <authorList>
            <person name="Xian W.-D."/>
            <person name="Li W.-J."/>
        </authorList>
    </citation>
    <scope>NUCLEOTIDE SEQUENCE [LARGE SCALE GENOMIC DNA]</scope>
    <source>
        <strain evidence="8 9">KCTC 23863</strain>
    </source>
</reference>
<dbReference type="Pfam" id="PF13641">
    <property type="entry name" value="Glyco_tranf_2_3"/>
    <property type="match status" value="1"/>
</dbReference>
<dbReference type="PANTHER" id="PTHR43867:SF2">
    <property type="entry name" value="CELLULOSE SYNTHASE CATALYTIC SUBUNIT A [UDP-FORMING]"/>
    <property type="match status" value="1"/>
</dbReference>
<evidence type="ECO:0000256" key="3">
    <source>
        <dbReference type="ARBA" id="ARBA00022679"/>
    </source>
</evidence>
<protein>
    <submittedName>
        <fullName evidence="8">Glycosyltransferase</fullName>
    </submittedName>
</protein>
<evidence type="ECO:0000256" key="5">
    <source>
        <dbReference type="ARBA" id="ARBA00022989"/>
    </source>
</evidence>
<dbReference type="GO" id="GO:0016757">
    <property type="term" value="F:glycosyltransferase activity"/>
    <property type="evidence" value="ECO:0007669"/>
    <property type="project" value="UniProtKB-KW"/>
</dbReference>
<keyword evidence="4 7" id="KW-0812">Transmembrane</keyword>
<proteinExistence type="predicted"/>
<dbReference type="InterPro" id="IPR050321">
    <property type="entry name" value="Glycosyltr_2/OpgH_subfam"/>
</dbReference>
<dbReference type="Gene3D" id="3.90.550.10">
    <property type="entry name" value="Spore Coat Polysaccharide Biosynthesis Protein SpsA, Chain A"/>
    <property type="match status" value="1"/>
</dbReference>
<dbReference type="InterPro" id="IPR029044">
    <property type="entry name" value="Nucleotide-diphossugar_trans"/>
</dbReference>
<dbReference type="GO" id="GO:0016020">
    <property type="term" value="C:membrane"/>
    <property type="evidence" value="ECO:0007669"/>
    <property type="project" value="UniProtKB-SubCell"/>
</dbReference>
<evidence type="ECO:0000256" key="1">
    <source>
        <dbReference type="ARBA" id="ARBA00004141"/>
    </source>
</evidence>
<comment type="subcellular location">
    <subcellularLocation>
        <location evidence="1">Membrane</location>
        <topology evidence="1">Multi-pass membrane protein</topology>
    </subcellularLocation>
</comment>
<keyword evidence="3 8" id="KW-0808">Transferase</keyword>
<keyword evidence="9" id="KW-1185">Reference proteome</keyword>
<sequence length="619" mass="67442">MRQGLAEQTRQSTALPVEIGFLARYGLPPAALRDAVMVADLTGVTADEALLKHGLVEEPVFYRALAAELRLPFLAAPRLSPGAPFPESILAGLAPLARGGGFVAAPQGEKLVRLLKDLRPPRALAITTPSSLRRSVLQAQGRLIAHRAALDLPHGAPGLSIYGGASVPQMATGFLFALIASFGIVVSPSKAVALFASLASPLFLCIVVLRLAASLLRNPLHPPLSPERADDASLPVYTVIVALYREKRVASRLVAALDRLDYPAAKLDIKLVLEADDRETMAALAGIRLPGNIEIIIAPPGHPRTKPRALNVALPLARGRFTVVYDAEDVPDREQLRMAVSAFARMPADVACLQARLTIDNTDDSWLTRLFTIEYAALFDVLNPGLAEIGSPIPLGGTSNHFRTTVLRSLCGWDAWNVTEDADLGIRLARFGYRVADLPSSTLEEAPSTTRAWLRQRTRWMKGFLQTGISHSRNLRSGLSQFGFWRFYAGMSLTAGGVLSALVYPFCTGLFVVLWLSDGPRSQLEEIWYAGSLTLFLAGLASIFIPACVALHRRGLWRLLPWVALLPLYYGLVSLAAWRGLWELGIAPFRWNKTSHGLARTSRSGAFRNTKPVRPRPYR</sequence>
<evidence type="ECO:0000256" key="2">
    <source>
        <dbReference type="ARBA" id="ARBA00022676"/>
    </source>
</evidence>
<evidence type="ECO:0000256" key="6">
    <source>
        <dbReference type="ARBA" id="ARBA00023136"/>
    </source>
</evidence>
<evidence type="ECO:0000313" key="9">
    <source>
        <dbReference type="Proteomes" id="UP000436483"/>
    </source>
</evidence>
<dbReference type="EMBL" id="WURB01000021">
    <property type="protein sequence ID" value="MXQ13765.1"/>
    <property type="molecule type" value="Genomic_DNA"/>
</dbReference>
<dbReference type="RefSeq" id="WP_160887070.1">
    <property type="nucleotide sequence ID" value="NZ_WURB01000021.1"/>
</dbReference>
<dbReference type="Proteomes" id="UP000436483">
    <property type="component" value="Unassembled WGS sequence"/>
</dbReference>
<evidence type="ECO:0000256" key="7">
    <source>
        <dbReference type="SAM" id="Phobius"/>
    </source>
</evidence>
<accession>A0A7X3MVI9</accession>
<feature type="transmembrane region" description="Helical" evidence="7">
    <location>
        <begin position="559"/>
        <end position="581"/>
    </location>
</feature>
<dbReference type="AlphaFoldDB" id="A0A7X3MVI9"/>
<dbReference type="OrthoDB" id="7431422at2"/>
<dbReference type="PANTHER" id="PTHR43867">
    <property type="entry name" value="CELLULOSE SYNTHASE CATALYTIC SUBUNIT A [UDP-FORMING]"/>
    <property type="match status" value="1"/>
</dbReference>
<organism evidence="8 9">
    <name type="scientific">Microvirga makkahensis</name>
    <dbReference type="NCBI Taxonomy" id="1128670"/>
    <lineage>
        <taxon>Bacteria</taxon>
        <taxon>Pseudomonadati</taxon>
        <taxon>Pseudomonadota</taxon>
        <taxon>Alphaproteobacteria</taxon>
        <taxon>Hyphomicrobiales</taxon>
        <taxon>Methylobacteriaceae</taxon>
        <taxon>Microvirga</taxon>
    </lineage>
</organism>
<feature type="transmembrane region" description="Helical" evidence="7">
    <location>
        <begin position="487"/>
        <end position="515"/>
    </location>
</feature>